<dbReference type="Pfam" id="PF12796">
    <property type="entry name" value="Ank_2"/>
    <property type="match status" value="1"/>
</dbReference>
<proteinExistence type="predicted"/>
<dbReference type="SMART" id="SM00248">
    <property type="entry name" value="ANK"/>
    <property type="match status" value="3"/>
</dbReference>
<dbReference type="PANTHER" id="PTHR24121">
    <property type="entry name" value="NO MECHANORECEPTOR POTENTIAL C, ISOFORM D-RELATED"/>
    <property type="match status" value="1"/>
</dbReference>
<dbReference type="AlphaFoldDB" id="A0A0A0M0P3"/>
<evidence type="ECO:0000313" key="3">
    <source>
        <dbReference type="Proteomes" id="UP000029981"/>
    </source>
</evidence>
<dbReference type="STRING" id="3659.A0A0A0M0P3"/>
<name>A0A0A0M0P3_CUCSA</name>
<evidence type="ECO:0000313" key="2">
    <source>
        <dbReference type="EMBL" id="KGN66839.1"/>
    </source>
</evidence>
<dbReference type="Proteomes" id="UP000029981">
    <property type="component" value="Chromosome 1"/>
</dbReference>
<reference evidence="2 3" key="1">
    <citation type="journal article" date="2009" name="Nat. Genet.">
        <title>The genome of the cucumber, Cucumis sativus L.</title>
        <authorList>
            <person name="Huang S."/>
            <person name="Li R."/>
            <person name="Zhang Z."/>
            <person name="Li L."/>
            <person name="Gu X."/>
            <person name="Fan W."/>
            <person name="Lucas W.J."/>
            <person name="Wang X."/>
            <person name="Xie B."/>
            <person name="Ni P."/>
            <person name="Ren Y."/>
            <person name="Zhu H."/>
            <person name="Li J."/>
            <person name="Lin K."/>
            <person name="Jin W."/>
            <person name="Fei Z."/>
            <person name="Li G."/>
            <person name="Staub J."/>
            <person name="Kilian A."/>
            <person name="van der Vossen E.A."/>
            <person name="Wu Y."/>
            <person name="Guo J."/>
            <person name="He J."/>
            <person name="Jia Z."/>
            <person name="Ren Y."/>
            <person name="Tian G."/>
            <person name="Lu Y."/>
            <person name="Ruan J."/>
            <person name="Qian W."/>
            <person name="Wang M."/>
            <person name="Huang Q."/>
            <person name="Li B."/>
            <person name="Xuan Z."/>
            <person name="Cao J."/>
            <person name="Asan"/>
            <person name="Wu Z."/>
            <person name="Zhang J."/>
            <person name="Cai Q."/>
            <person name="Bai Y."/>
            <person name="Zhao B."/>
            <person name="Han Y."/>
            <person name="Li Y."/>
            <person name="Li X."/>
            <person name="Wang S."/>
            <person name="Shi Q."/>
            <person name="Liu S."/>
            <person name="Cho W.K."/>
            <person name="Kim J.Y."/>
            <person name="Xu Y."/>
            <person name="Heller-Uszynska K."/>
            <person name="Miao H."/>
            <person name="Cheng Z."/>
            <person name="Zhang S."/>
            <person name="Wu J."/>
            <person name="Yang Y."/>
            <person name="Kang H."/>
            <person name="Li M."/>
            <person name="Liang H."/>
            <person name="Ren X."/>
            <person name="Shi Z."/>
            <person name="Wen M."/>
            <person name="Jian M."/>
            <person name="Yang H."/>
            <person name="Zhang G."/>
            <person name="Yang Z."/>
            <person name="Chen R."/>
            <person name="Liu S."/>
            <person name="Li J."/>
            <person name="Ma L."/>
            <person name="Liu H."/>
            <person name="Zhou Y."/>
            <person name="Zhao J."/>
            <person name="Fang X."/>
            <person name="Li G."/>
            <person name="Fang L."/>
            <person name="Li Y."/>
            <person name="Liu D."/>
            <person name="Zheng H."/>
            <person name="Zhang Y."/>
            <person name="Qin N."/>
            <person name="Li Z."/>
            <person name="Yang G."/>
            <person name="Yang S."/>
            <person name="Bolund L."/>
            <person name="Kristiansen K."/>
            <person name="Zheng H."/>
            <person name="Li S."/>
            <person name="Zhang X."/>
            <person name="Yang H."/>
            <person name="Wang J."/>
            <person name="Sun R."/>
            <person name="Zhang B."/>
            <person name="Jiang S."/>
            <person name="Wang J."/>
            <person name="Du Y."/>
            <person name="Li S."/>
        </authorList>
    </citation>
    <scope>NUCLEOTIDE SEQUENCE [LARGE SCALE GENOMIC DNA]</scope>
    <source>
        <strain evidence="3">cv. 9930</strain>
    </source>
</reference>
<accession>A0A0A0M0P3</accession>
<protein>
    <submittedName>
        <fullName evidence="2">Uncharacterized protein</fullName>
    </submittedName>
</protein>
<keyword evidence="3" id="KW-1185">Reference proteome</keyword>
<dbReference type="SUPFAM" id="SSF48403">
    <property type="entry name" value="Ankyrin repeat"/>
    <property type="match status" value="1"/>
</dbReference>
<reference evidence="2 3" key="3">
    <citation type="journal article" date="2010" name="BMC Genomics">
        <title>Transcriptome sequencing and comparative analysis of cucumber flowers with different sex types.</title>
        <authorList>
            <person name="Guo S."/>
            <person name="Zheng Y."/>
            <person name="Joung J.G."/>
            <person name="Liu S."/>
            <person name="Zhang Z."/>
            <person name="Crasta O.R."/>
            <person name="Sobral B.W."/>
            <person name="Xu Y."/>
            <person name="Huang S."/>
            <person name="Fei Z."/>
        </authorList>
    </citation>
    <scope>NUCLEOTIDE SEQUENCE [LARGE SCALE GENOMIC DNA]</scope>
    <source>
        <strain evidence="3">cv. 9930</strain>
    </source>
</reference>
<keyword evidence="1" id="KW-0040">ANK repeat</keyword>
<dbReference type="PROSITE" id="PS50297">
    <property type="entry name" value="ANK_REP_REGION"/>
    <property type="match status" value="2"/>
</dbReference>
<dbReference type="EMBL" id="CM002922">
    <property type="protein sequence ID" value="KGN66839.1"/>
    <property type="molecule type" value="Genomic_DNA"/>
</dbReference>
<dbReference type="Gene3D" id="1.25.40.20">
    <property type="entry name" value="Ankyrin repeat-containing domain"/>
    <property type="match status" value="1"/>
</dbReference>
<dbReference type="InterPro" id="IPR036770">
    <property type="entry name" value="Ankyrin_rpt-contain_sf"/>
</dbReference>
<evidence type="ECO:0000256" key="1">
    <source>
        <dbReference type="PROSITE-ProRule" id="PRU00023"/>
    </source>
</evidence>
<reference evidence="2 3" key="2">
    <citation type="journal article" date="2009" name="PLoS ONE">
        <title>An integrated genetic and cytogenetic map of the cucumber genome.</title>
        <authorList>
            <person name="Ren Y."/>
            <person name="Zhang Z."/>
            <person name="Liu J."/>
            <person name="Staub J.E."/>
            <person name="Han Y."/>
            <person name="Cheng Z."/>
            <person name="Li X."/>
            <person name="Lu J."/>
            <person name="Miao H."/>
            <person name="Kang H."/>
            <person name="Xie B."/>
            <person name="Gu X."/>
            <person name="Wang X."/>
            <person name="Du Y."/>
            <person name="Jin W."/>
            <person name="Huang S."/>
        </authorList>
    </citation>
    <scope>NUCLEOTIDE SEQUENCE [LARGE SCALE GENOMIC DNA]</scope>
    <source>
        <strain evidence="3">cv. 9930</strain>
    </source>
</reference>
<sequence>MEEKRGMFKMTRNCYRAVIKEQWKKAAEEFTNEEEVRSKLQFPVTSQNDTALPLAASSETEEVFWKNNEGNTPLHEAATIGNLAAVKLLVEYKKKDMLVKNIYGETPLYRAAKHGQFHIVEYLLDNCEDSYTRSPSNWTAGHDDAPIIHAAIQSENFEVVWKLIDFDESLLKMKNSQDETALQVLANMPHVFESGFAMTLVERFVYWLLPNKNIYEYKFCNFGSFDNNHKSSTTKNSKNEDLEAGSNPNCCRPSHCWLYFIHGLKCLFWRLIILATFHRVATMGRVVQEKAKT</sequence>
<dbReference type="Gramene" id="KGN66839">
    <property type="protein sequence ID" value="KGN66839"/>
    <property type="gene ID" value="Csa_1G700660"/>
</dbReference>
<dbReference type="PANTHER" id="PTHR24121:SF29">
    <property type="match status" value="1"/>
</dbReference>
<dbReference type="PROSITE" id="PS50088">
    <property type="entry name" value="ANK_REPEAT"/>
    <property type="match status" value="2"/>
</dbReference>
<feature type="repeat" description="ANK" evidence="1">
    <location>
        <begin position="103"/>
        <end position="135"/>
    </location>
</feature>
<feature type="repeat" description="ANK" evidence="1">
    <location>
        <begin position="69"/>
        <end position="91"/>
    </location>
</feature>
<dbReference type="InterPro" id="IPR002110">
    <property type="entry name" value="Ankyrin_rpt"/>
</dbReference>
<organism evidence="2 3">
    <name type="scientific">Cucumis sativus</name>
    <name type="common">Cucumber</name>
    <dbReference type="NCBI Taxonomy" id="3659"/>
    <lineage>
        <taxon>Eukaryota</taxon>
        <taxon>Viridiplantae</taxon>
        <taxon>Streptophyta</taxon>
        <taxon>Embryophyta</taxon>
        <taxon>Tracheophyta</taxon>
        <taxon>Spermatophyta</taxon>
        <taxon>Magnoliopsida</taxon>
        <taxon>eudicotyledons</taxon>
        <taxon>Gunneridae</taxon>
        <taxon>Pentapetalae</taxon>
        <taxon>rosids</taxon>
        <taxon>fabids</taxon>
        <taxon>Cucurbitales</taxon>
        <taxon>Cucurbitaceae</taxon>
        <taxon>Benincaseae</taxon>
        <taxon>Cucumis</taxon>
    </lineage>
</organism>
<reference evidence="2 3" key="4">
    <citation type="journal article" date="2011" name="BMC Genomics">
        <title>RNA-Seq improves annotation of protein-coding genes in the cucumber genome.</title>
        <authorList>
            <person name="Li Z."/>
            <person name="Zhang Z."/>
            <person name="Yan P."/>
            <person name="Huang S."/>
            <person name="Fei Z."/>
            <person name="Lin K."/>
        </authorList>
    </citation>
    <scope>NUCLEOTIDE SEQUENCE [LARGE SCALE GENOMIC DNA]</scope>
    <source>
        <strain evidence="3">cv. 9930</strain>
    </source>
</reference>
<gene>
    <name evidence="2" type="ORF">Csa_1G700660</name>
</gene>